<dbReference type="Proteomes" id="UP000188551">
    <property type="component" value="Unassembled WGS sequence"/>
</dbReference>
<feature type="transmembrane region" description="Helical" evidence="2">
    <location>
        <begin position="428"/>
        <end position="448"/>
    </location>
</feature>
<evidence type="ECO:0000256" key="2">
    <source>
        <dbReference type="SAM" id="Phobius"/>
    </source>
</evidence>
<dbReference type="GO" id="GO:0016740">
    <property type="term" value="F:transferase activity"/>
    <property type="evidence" value="ECO:0007669"/>
    <property type="project" value="UniProtKB-KW"/>
</dbReference>
<keyword evidence="2" id="KW-0812">Transmembrane</keyword>
<dbReference type="EMBL" id="MUXN01000030">
    <property type="protein sequence ID" value="OOC01153.1"/>
    <property type="molecule type" value="Genomic_DNA"/>
</dbReference>
<evidence type="ECO:0000313" key="3">
    <source>
        <dbReference type="EMBL" id="EMD22197.1"/>
    </source>
</evidence>
<organism evidence="3 5">
    <name type="scientific">Amycolatopsis azurea DSM 43854</name>
    <dbReference type="NCBI Taxonomy" id="1238180"/>
    <lineage>
        <taxon>Bacteria</taxon>
        <taxon>Bacillati</taxon>
        <taxon>Actinomycetota</taxon>
        <taxon>Actinomycetes</taxon>
        <taxon>Pseudonocardiales</taxon>
        <taxon>Pseudonocardiaceae</taxon>
        <taxon>Amycolatopsis</taxon>
    </lineage>
</organism>
<comment type="caution">
    <text evidence="3">The sequence shown here is derived from an EMBL/GenBank/DDBJ whole genome shotgun (WGS) entry which is preliminary data.</text>
</comment>
<reference evidence="3 5" key="1">
    <citation type="submission" date="2012-10" db="EMBL/GenBank/DDBJ databases">
        <title>Genome assembly of Amycolatopsis azurea DSM 43854.</title>
        <authorList>
            <person name="Khatri I."/>
            <person name="Kaur I."/>
            <person name="Subramanian S."/>
            <person name="Mayilraj S."/>
        </authorList>
    </citation>
    <scope>NUCLEOTIDE SEQUENCE [LARGE SCALE GENOMIC DNA]</scope>
    <source>
        <strain evidence="3 5">DSM 43854</strain>
    </source>
</reference>
<keyword evidence="2" id="KW-1133">Transmembrane helix</keyword>
<evidence type="ECO:0000313" key="4">
    <source>
        <dbReference type="EMBL" id="OOC01153.1"/>
    </source>
</evidence>
<keyword evidence="3" id="KW-0808">Transferase</keyword>
<accession>M2Q7X0</accession>
<evidence type="ECO:0000256" key="1">
    <source>
        <dbReference type="SAM" id="MobiDB-lite"/>
    </source>
</evidence>
<feature type="transmembrane region" description="Helical" evidence="2">
    <location>
        <begin position="255"/>
        <end position="273"/>
    </location>
</feature>
<evidence type="ECO:0000313" key="6">
    <source>
        <dbReference type="Proteomes" id="UP000188551"/>
    </source>
</evidence>
<feature type="transmembrane region" description="Helical" evidence="2">
    <location>
        <begin position="188"/>
        <end position="209"/>
    </location>
</feature>
<dbReference type="AlphaFoldDB" id="M2Q7X0"/>
<feature type="region of interest" description="Disordered" evidence="1">
    <location>
        <begin position="396"/>
        <end position="418"/>
    </location>
</feature>
<gene>
    <name evidence="4" type="ORF">B0293_39145</name>
    <name evidence="3" type="ORF">C791_0349</name>
</gene>
<dbReference type="PATRIC" id="fig|1238180.3.peg.8080"/>
<dbReference type="EMBL" id="ANMG01000103">
    <property type="protein sequence ID" value="EMD22197.1"/>
    <property type="molecule type" value="Genomic_DNA"/>
</dbReference>
<evidence type="ECO:0000313" key="5">
    <source>
        <dbReference type="Proteomes" id="UP000014137"/>
    </source>
</evidence>
<name>M2Q7X0_9PSEU</name>
<proteinExistence type="predicted"/>
<dbReference type="Proteomes" id="UP000014137">
    <property type="component" value="Unassembled WGS sequence"/>
</dbReference>
<feature type="transmembrane region" description="Helical" evidence="2">
    <location>
        <begin position="280"/>
        <end position="299"/>
    </location>
</feature>
<feature type="transmembrane region" description="Helical" evidence="2">
    <location>
        <begin position="350"/>
        <end position="369"/>
    </location>
</feature>
<feature type="transmembrane region" description="Helical" evidence="2">
    <location>
        <begin position="319"/>
        <end position="338"/>
    </location>
</feature>
<feature type="transmembrane region" description="Helical" evidence="2">
    <location>
        <begin position="158"/>
        <end position="182"/>
    </location>
</feature>
<protein>
    <submittedName>
        <fullName evidence="3">Glucosyltransferase</fullName>
    </submittedName>
</protein>
<keyword evidence="6" id="KW-1185">Reference proteome</keyword>
<sequence length="455" mass="47633">MCIGWLMVATWLQLIRGTGHHAYDVLWAEDGGVFLNQAMRHSLWENLAAPHAGYLQVVARLIAQPAGSLPIEWAAGWMAASSAVVVALISVLVWFCSGRVLTNLWARAVLAALVPLLPQMGFEVGGSISNLHWYLAYAAFWVLLAAPRTVRGQVGAAAVVVLAALSDPLTALVLPIAVVGLLRAPNRRLALIAPAAMIVALAVQGWVHLTMTVSFRPSPTVVGDLPKIYALRVVMSAVVGDRALAWLYVPLGLTIVAVIGVLVLAGLAALLRIADGPARLVAVLSLLISVIYLVAGFGLRGTEGVLDRASFGLNGSRYTIVPLLLLWTAVIVLLDQLATRSEAKRGSPKAGTLALIGIVTAAFLAVQLLNDWGLGTVRSAGPSWSAGLHAAEATCRKPPAQRDPQPAPLVAERQGKGSAPLVPGPDDVTVAVAPVLPAGATLLFAVVVPCSSLRN</sequence>
<dbReference type="RefSeq" id="WP_005167556.1">
    <property type="nucleotide sequence ID" value="NZ_ANMG01000103.1"/>
</dbReference>
<reference evidence="4 6" key="2">
    <citation type="submission" date="2017-02" db="EMBL/GenBank/DDBJ databases">
        <title>Amycolatopsis azurea DSM 43854 draft genome.</title>
        <authorList>
            <person name="Mayilraj S."/>
        </authorList>
    </citation>
    <scope>NUCLEOTIDE SEQUENCE [LARGE SCALE GENOMIC DNA]</scope>
    <source>
        <strain evidence="4 6">DSM 43854</strain>
    </source>
</reference>
<feature type="transmembrane region" description="Helical" evidence="2">
    <location>
        <begin position="74"/>
        <end position="97"/>
    </location>
</feature>
<keyword evidence="2" id="KW-0472">Membrane</keyword>
<feature type="transmembrane region" description="Helical" evidence="2">
    <location>
        <begin position="128"/>
        <end position="146"/>
    </location>
</feature>